<dbReference type="Gene3D" id="1.10.3480.10">
    <property type="entry name" value="TorD-like"/>
    <property type="match status" value="1"/>
</dbReference>
<keyword evidence="4" id="KW-1185">Reference proteome</keyword>
<dbReference type="InterPro" id="IPR020945">
    <property type="entry name" value="DMSO/NO3_reduct_chaperone"/>
</dbReference>
<evidence type="ECO:0000256" key="2">
    <source>
        <dbReference type="SAM" id="MobiDB-lite"/>
    </source>
</evidence>
<dbReference type="NCBIfam" id="TIGR00684">
    <property type="entry name" value="narJ"/>
    <property type="match status" value="1"/>
</dbReference>
<keyword evidence="1" id="KW-0534">Nitrate assimilation</keyword>
<comment type="caution">
    <text evidence="3">The sequence shown here is derived from an EMBL/GenBank/DDBJ whole genome shotgun (WGS) entry which is preliminary data.</text>
</comment>
<dbReference type="Pfam" id="PF02613">
    <property type="entry name" value="Nitrate_red_del"/>
    <property type="match status" value="1"/>
</dbReference>
<feature type="region of interest" description="Disordered" evidence="2">
    <location>
        <begin position="12"/>
        <end position="47"/>
    </location>
</feature>
<organism evidence="3 4">
    <name type="scientific">Mobilicoccus caccae</name>
    <dbReference type="NCBI Taxonomy" id="1859295"/>
    <lineage>
        <taxon>Bacteria</taxon>
        <taxon>Bacillati</taxon>
        <taxon>Actinomycetota</taxon>
        <taxon>Actinomycetes</taxon>
        <taxon>Micrococcales</taxon>
        <taxon>Dermatophilaceae</taxon>
        <taxon>Mobilicoccus</taxon>
    </lineage>
</organism>
<dbReference type="SUPFAM" id="SSF89155">
    <property type="entry name" value="TorD-like"/>
    <property type="match status" value="1"/>
</dbReference>
<protein>
    <submittedName>
        <fullName evidence="3">Nitrate reductase molybdenum cofactor assembly chaperone</fullName>
    </submittedName>
</protein>
<name>A0ABQ6ITM5_9MICO</name>
<dbReference type="Proteomes" id="UP001157126">
    <property type="component" value="Unassembled WGS sequence"/>
</dbReference>
<reference evidence="4" key="1">
    <citation type="journal article" date="2019" name="Int. J. Syst. Evol. Microbiol.">
        <title>The Global Catalogue of Microorganisms (GCM) 10K type strain sequencing project: providing services to taxonomists for standard genome sequencing and annotation.</title>
        <authorList>
            <consortium name="The Broad Institute Genomics Platform"/>
            <consortium name="The Broad Institute Genome Sequencing Center for Infectious Disease"/>
            <person name="Wu L."/>
            <person name="Ma J."/>
        </authorList>
    </citation>
    <scope>NUCLEOTIDE SEQUENCE [LARGE SCALE GENOMIC DNA]</scope>
    <source>
        <strain evidence="4">NBRC 113072</strain>
    </source>
</reference>
<dbReference type="PANTHER" id="PTHR43680:SF2">
    <property type="entry name" value="NITRATE REDUCTASE MOLYBDENUM COFACTOR ASSEMBLY CHAPERONE NARJ"/>
    <property type="match status" value="1"/>
</dbReference>
<evidence type="ECO:0000313" key="3">
    <source>
        <dbReference type="EMBL" id="GMA41285.1"/>
    </source>
</evidence>
<gene>
    <name evidence="3" type="ORF">GCM10025883_33300</name>
</gene>
<dbReference type="EMBL" id="BSUO01000001">
    <property type="protein sequence ID" value="GMA41285.1"/>
    <property type="molecule type" value="Genomic_DNA"/>
</dbReference>
<proteinExistence type="predicted"/>
<evidence type="ECO:0000313" key="4">
    <source>
        <dbReference type="Proteomes" id="UP001157126"/>
    </source>
</evidence>
<evidence type="ECO:0000256" key="1">
    <source>
        <dbReference type="ARBA" id="ARBA00023063"/>
    </source>
</evidence>
<accession>A0ABQ6ITM5</accession>
<dbReference type="RefSeq" id="WP_284304845.1">
    <property type="nucleotide sequence ID" value="NZ_BSUO01000001.1"/>
</dbReference>
<dbReference type="PANTHER" id="PTHR43680">
    <property type="entry name" value="NITRATE REDUCTASE MOLYBDENUM COFACTOR ASSEMBLY CHAPERONE"/>
    <property type="match status" value="1"/>
</dbReference>
<sequence>MKLSLPLLRRKPAPAIAAPTHPEERDPETGTPWEPSVPAGLSGHMPDTAVPRSATVLERSRGVRVTEADRVIYQAASLLLDYPDDQLLADLPVIRAAIEEGASGPAARHLLAVVEYLEQVPLQAAQFSYVETFDLRRRCCLHLTYYAYGDTRRRGMALLDIKQAYQRCGATLAEDELPDHLCVALDFAASVDGAVGRTLLLDHRPGLELLRISLTDRQSPYAHAIEAVTCTLPALAGQDRDTVRSLIASGPPDEQVGMEAFVSGSHAASGARV</sequence>
<dbReference type="InterPro" id="IPR003765">
    <property type="entry name" value="NO3_reductase_chaperone_NarJ"/>
</dbReference>
<dbReference type="InterPro" id="IPR036411">
    <property type="entry name" value="TorD-like_sf"/>
</dbReference>